<comment type="caution">
    <text evidence="2">The sequence shown here is derived from an EMBL/GenBank/DDBJ whole genome shotgun (WGS) entry which is preliminary data.</text>
</comment>
<dbReference type="EMBL" id="RXNR01000059">
    <property type="protein sequence ID" value="RTQ89724.1"/>
    <property type="molecule type" value="Genomic_DNA"/>
</dbReference>
<keyword evidence="1" id="KW-0812">Transmembrane</keyword>
<reference evidence="2 3" key="1">
    <citation type="submission" date="2018-12" db="EMBL/GenBank/DDBJ databases">
        <authorList>
            <person name="Yu L."/>
        </authorList>
    </citation>
    <scope>NUCLEOTIDE SEQUENCE [LARGE SCALE GENOMIC DNA]</scope>
    <source>
        <strain evidence="2 3">S5H2222</strain>
    </source>
</reference>
<evidence type="ECO:0000313" key="2">
    <source>
        <dbReference type="EMBL" id="RTQ89724.1"/>
    </source>
</evidence>
<name>A0A431UJ35_9BACI</name>
<keyword evidence="1" id="KW-1133">Transmembrane helix</keyword>
<evidence type="ECO:0000313" key="3">
    <source>
        <dbReference type="Proteomes" id="UP000276349"/>
    </source>
</evidence>
<feature type="transmembrane region" description="Helical" evidence="1">
    <location>
        <begin position="6"/>
        <end position="27"/>
    </location>
</feature>
<accession>A0A431UJ35</accession>
<dbReference type="AlphaFoldDB" id="A0A431UJ35"/>
<keyword evidence="1" id="KW-0472">Membrane</keyword>
<dbReference type="OrthoDB" id="2844401at2"/>
<feature type="transmembrane region" description="Helical" evidence="1">
    <location>
        <begin position="34"/>
        <end position="55"/>
    </location>
</feature>
<keyword evidence="3" id="KW-1185">Reference proteome</keyword>
<sequence>MSPVELIQMIFFGSILVIVLAIVWFIFRKKKKIALTVTIFSVVVFILFFALRPYYIQQQHAERYEILVDYLHKQYPKYEFDISPKILEEGDTPYEYRVVANNYKYRNEYYRVDQNGVVMFSHYSTMVDGNEEELDYLLLNSVYEKPFEYIERSVELKEIVRYEEDSFLLRLMSVEGELILYNYLKKRDGQFFLEKSRLPNENNYIEMNVSPNHYTNYYVLAALPGFMEEQWRKENGEAAKVEIKGETPAIYVVPN</sequence>
<dbReference type="Proteomes" id="UP000276349">
    <property type="component" value="Unassembled WGS sequence"/>
</dbReference>
<dbReference type="RefSeq" id="WP_126295549.1">
    <property type="nucleotide sequence ID" value="NZ_RXNR01000059.1"/>
</dbReference>
<protein>
    <submittedName>
        <fullName evidence="2">Uncharacterized protein</fullName>
    </submittedName>
</protein>
<proteinExistence type="predicted"/>
<organism evidence="2 3">
    <name type="scientific">Lysinibacillus telephonicus</name>
    <dbReference type="NCBI Taxonomy" id="1714840"/>
    <lineage>
        <taxon>Bacteria</taxon>
        <taxon>Bacillati</taxon>
        <taxon>Bacillota</taxon>
        <taxon>Bacilli</taxon>
        <taxon>Bacillales</taxon>
        <taxon>Bacillaceae</taxon>
        <taxon>Lysinibacillus</taxon>
    </lineage>
</organism>
<gene>
    <name evidence="2" type="ORF">EKG35_15985</name>
</gene>
<evidence type="ECO:0000256" key="1">
    <source>
        <dbReference type="SAM" id="Phobius"/>
    </source>
</evidence>